<reference evidence="1" key="1">
    <citation type="submission" date="2020-04" db="EMBL/GenBank/DDBJ databases">
        <authorList>
            <person name="Chiriac C."/>
            <person name="Salcher M."/>
            <person name="Ghai R."/>
            <person name="Kavagutti S V."/>
        </authorList>
    </citation>
    <scope>NUCLEOTIDE SEQUENCE</scope>
</reference>
<name>A0A6J5LB99_9CAUD</name>
<organism evidence="1">
    <name type="scientific">uncultured Caudovirales phage</name>
    <dbReference type="NCBI Taxonomy" id="2100421"/>
    <lineage>
        <taxon>Viruses</taxon>
        <taxon>Duplodnaviria</taxon>
        <taxon>Heunggongvirae</taxon>
        <taxon>Uroviricota</taxon>
        <taxon>Caudoviricetes</taxon>
        <taxon>Peduoviridae</taxon>
        <taxon>Maltschvirus</taxon>
        <taxon>Maltschvirus maltsch</taxon>
    </lineage>
</organism>
<gene>
    <name evidence="1" type="ORF">UFOVP137_17</name>
</gene>
<evidence type="ECO:0008006" key="2">
    <source>
        <dbReference type="Google" id="ProtNLM"/>
    </source>
</evidence>
<evidence type="ECO:0000313" key="1">
    <source>
        <dbReference type="EMBL" id="CAB4131888.1"/>
    </source>
</evidence>
<proteinExistence type="predicted"/>
<dbReference type="EMBL" id="LR796255">
    <property type="protein sequence ID" value="CAB4131888.1"/>
    <property type="molecule type" value="Genomic_DNA"/>
</dbReference>
<accession>A0A6J5LB99</accession>
<sequence length="423" mass="42750">MTISSSTRKAGPYTGTGTTATYPFVFKIFQASDLLVVKTTPAGVESTLALTTDYTVALNADQNSSPGGSITLVAGNLATGYLVTMTSQVPYTQTTDLTNQGGFYPQVITNALDKLTIEAQQIALDASRSIKLDLSSSETPDQFKTRLFTAADNASASATAAATSASSASTSASAASSSANAAASSATSAANSATNAASSLAAIGTSVTDAAASATSATASATTATTQATNASTSATNAAASASSASTSASTASSSAANALARWNDFQGRYYGAYSSNPTVDPLGAALGAGDLYFNTVVPEMRVYNGSAWVASASSPDTITERDFTATAGQTSYTFTGGYRVGYTYVWVNGVMLYTDEYTATNGTTITFTTALALNDEVRVITFKAAGSVTISDISGLQTQLDTINSTIAAIPNPVAMALVFGS</sequence>
<protein>
    <recommendedName>
        <fullName evidence="2">Tail fiber protein</fullName>
    </recommendedName>
</protein>